<keyword evidence="1" id="KW-0732">Signal</keyword>
<dbReference type="InterPro" id="IPR029058">
    <property type="entry name" value="AB_hydrolase_fold"/>
</dbReference>
<dbReference type="PANTHER" id="PTHR11005">
    <property type="entry name" value="LYSOSOMAL ACID LIPASE-RELATED"/>
    <property type="match status" value="1"/>
</dbReference>
<proteinExistence type="predicted"/>
<dbReference type="Gene3D" id="3.40.50.1820">
    <property type="entry name" value="alpha/beta hydrolase"/>
    <property type="match status" value="1"/>
</dbReference>
<evidence type="ECO:0000313" key="4">
    <source>
        <dbReference type="RefSeq" id="XP_017777774.1"/>
    </source>
</evidence>
<dbReference type="InterPro" id="IPR006693">
    <property type="entry name" value="AB_hydrolase_lipase"/>
</dbReference>
<evidence type="ECO:0000313" key="3">
    <source>
        <dbReference type="Proteomes" id="UP000695000"/>
    </source>
</evidence>
<protein>
    <submittedName>
        <fullName evidence="4">Lipase member J-like</fullName>
    </submittedName>
</protein>
<organism evidence="3 4">
    <name type="scientific">Nicrophorus vespilloides</name>
    <name type="common">Boreal carrion beetle</name>
    <dbReference type="NCBI Taxonomy" id="110193"/>
    <lineage>
        <taxon>Eukaryota</taxon>
        <taxon>Metazoa</taxon>
        <taxon>Ecdysozoa</taxon>
        <taxon>Arthropoda</taxon>
        <taxon>Hexapoda</taxon>
        <taxon>Insecta</taxon>
        <taxon>Pterygota</taxon>
        <taxon>Neoptera</taxon>
        <taxon>Endopterygota</taxon>
        <taxon>Coleoptera</taxon>
        <taxon>Polyphaga</taxon>
        <taxon>Staphyliniformia</taxon>
        <taxon>Silphidae</taxon>
        <taxon>Nicrophorinae</taxon>
        <taxon>Nicrophorus</taxon>
    </lineage>
</organism>
<accession>A0ABM1MT74</accession>
<dbReference type="RefSeq" id="XP_017777774.1">
    <property type="nucleotide sequence ID" value="XM_017922285.1"/>
</dbReference>
<dbReference type="GeneID" id="108563568"/>
<feature type="signal peptide" evidence="1">
    <location>
        <begin position="1"/>
        <end position="19"/>
    </location>
</feature>
<feature type="domain" description="Partial AB-hydrolase lipase" evidence="2">
    <location>
        <begin position="53"/>
        <end position="110"/>
    </location>
</feature>
<evidence type="ECO:0000259" key="2">
    <source>
        <dbReference type="Pfam" id="PF04083"/>
    </source>
</evidence>
<dbReference type="Proteomes" id="UP000695000">
    <property type="component" value="Unplaced"/>
</dbReference>
<reference evidence="4" key="1">
    <citation type="submission" date="2025-08" db="UniProtKB">
        <authorList>
            <consortium name="RefSeq"/>
        </authorList>
    </citation>
    <scope>IDENTIFICATION</scope>
    <source>
        <tissue evidence="4">Whole Larva</tissue>
    </source>
</reference>
<evidence type="ECO:0000256" key="1">
    <source>
        <dbReference type="SAM" id="SignalP"/>
    </source>
</evidence>
<keyword evidence="3" id="KW-1185">Reference proteome</keyword>
<gene>
    <name evidence="4" type="primary">LOC108563568</name>
</gene>
<dbReference type="Pfam" id="PF04083">
    <property type="entry name" value="Abhydro_lipase"/>
    <property type="match status" value="1"/>
</dbReference>
<dbReference type="SUPFAM" id="SSF53474">
    <property type="entry name" value="alpha/beta-Hydrolases"/>
    <property type="match status" value="1"/>
</dbReference>
<feature type="chain" id="PRO_5045822773" evidence="1">
    <location>
        <begin position="20"/>
        <end position="395"/>
    </location>
</feature>
<name>A0ABM1MT74_NICVS</name>
<sequence>MKQQLVIAVFLFTFQTVFGHLNNVCTSYSAYGIKLVDPKCSYNSDLFSTTDIIIQNHGYPMEQYTVNSGNRFYLNIFRIPYSPIQPNLANRKPIFLQHGSLSNSDLYVLTGKSSMAMRLSDMGYDVWLGNNRGNFYTSSINGEDKAERSYWNFTLDDMAIYDLPPVFELIANVTKKPGELIYLGHSAATTEGMIYNIRMKDHSKKHIKAFIFVGPVAYINNTPFMKILRILVKLGFNTFGARSRVPTEICSIDGPSWRICVDVFDLFIGPDNNNFPPEQLPFLVSGGDIESLKTLNQLVQIVDSKHFQAYRNKGDLSTTFYNLSDVTIPTYMIVGKDDALATYDNAVRMLEELGSKHKKLYAIEKYNHMNYFYAKNLDVAFNPLLDDALDRIGKL</sequence>